<accession>A0ACA9L7W9</accession>
<sequence length="198" mass="22553">MNNTDMSLYNQERKLCIAFWPTPATLILISTITANNQKPETQFNLLIKTYIDKSIHALIITIITSIKHQMNPNISSLIQDNSSTSLEYEKLLQRLQRPIDSFNNTLANNLALTSKEKKAANSSDKYSPISVLNDLIMRASKVTIQDQSMATIISPMSLHLFKSTLQKYSSLNYFKFKGIYDIRVSSTLILQKPKVYRS</sequence>
<organism evidence="1 2">
    <name type="scientific">Cetraspora pellucida</name>
    <dbReference type="NCBI Taxonomy" id="1433469"/>
    <lineage>
        <taxon>Eukaryota</taxon>
        <taxon>Fungi</taxon>
        <taxon>Fungi incertae sedis</taxon>
        <taxon>Mucoromycota</taxon>
        <taxon>Glomeromycotina</taxon>
        <taxon>Glomeromycetes</taxon>
        <taxon>Diversisporales</taxon>
        <taxon>Gigasporaceae</taxon>
        <taxon>Cetraspora</taxon>
    </lineage>
</organism>
<gene>
    <name evidence="1" type="ORF">SPELUC_LOCUS3617</name>
</gene>
<name>A0ACA9L7W9_9GLOM</name>
<reference evidence="1" key="1">
    <citation type="submission" date="2021-06" db="EMBL/GenBank/DDBJ databases">
        <authorList>
            <person name="Kallberg Y."/>
            <person name="Tangrot J."/>
            <person name="Rosling A."/>
        </authorList>
    </citation>
    <scope>NUCLEOTIDE SEQUENCE</scope>
    <source>
        <strain evidence="1">28 12/20/2015</strain>
    </source>
</reference>
<comment type="caution">
    <text evidence="1">The sequence shown here is derived from an EMBL/GenBank/DDBJ whole genome shotgun (WGS) entry which is preliminary data.</text>
</comment>
<evidence type="ECO:0000313" key="1">
    <source>
        <dbReference type="EMBL" id="CAG8514176.1"/>
    </source>
</evidence>
<keyword evidence="2" id="KW-1185">Reference proteome</keyword>
<proteinExistence type="predicted"/>
<dbReference type="EMBL" id="CAJVPW010002841">
    <property type="protein sequence ID" value="CAG8514176.1"/>
    <property type="molecule type" value="Genomic_DNA"/>
</dbReference>
<protein>
    <submittedName>
        <fullName evidence="1">17770_t:CDS:1</fullName>
    </submittedName>
</protein>
<dbReference type="Proteomes" id="UP000789366">
    <property type="component" value="Unassembled WGS sequence"/>
</dbReference>
<feature type="non-terminal residue" evidence="1">
    <location>
        <position position="198"/>
    </location>
</feature>
<evidence type="ECO:0000313" key="2">
    <source>
        <dbReference type="Proteomes" id="UP000789366"/>
    </source>
</evidence>